<dbReference type="Pfam" id="PF00004">
    <property type="entry name" value="AAA"/>
    <property type="match status" value="1"/>
</dbReference>
<dbReference type="AlphaFoldDB" id="A0A1B0CK70"/>
<dbReference type="PANTHER" id="PTHR23074">
    <property type="entry name" value="AAA DOMAIN-CONTAINING"/>
    <property type="match status" value="1"/>
</dbReference>
<reference evidence="7" key="1">
    <citation type="submission" date="2020-05" db="UniProtKB">
        <authorList>
            <consortium name="EnsemblMetazoa"/>
        </authorList>
    </citation>
    <scope>IDENTIFICATION</scope>
    <source>
        <strain evidence="7">Jacobina</strain>
    </source>
</reference>
<comment type="similarity">
    <text evidence="1 4">Belongs to the AAA ATPase family.</text>
</comment>
<protein>
    <recommendedName>
        <fullName evidence="6">AAA+ ATPase domain-containing protein</fullName>
    </recommendedName>
</protein>
<dbReference type="FunFam" id="1.10.8.60:FF:000022">
    <property type="entry name" value="Fidgetin like 1"/>
    <property type="match status" value="1"/>
</dbReference>
<dbReference type="GO" id="GO:0051013">
    <property type="term" value="P:microtubule severing"/>
    <property type="evidence" value="ECO:0007669"/>
    <property type="project" value="UniProtKB-ARBA"/>
</dbReference>
<feature type="domain" description="AAA+ ATPase" evidence="6">
    <location>
        <begin position="317"/>
        <end position="454"/>
    </location>
</feature>
<dbReference type="EMBL" id="AJWK01015850">
    <property type="status" value="NOT_ANNOTATED_CDS"/>
    <property type="molecule type" value="Genomic_DNA"/>
</dbReference>
<evidence type="ECO:0000313" key="8">
    <source>
        <dbReference type="Proteomes" id="UP000092461"/>
    </source>
</evidence>
<dbReference type="SUPFAM" id="SSF52540">
    <property type="entry name" value="P-loop containing nucleoside triphosphate hydrolases"/>
    <property type="match status" value="1"/>
</dbReference>
<dbReference type="GO" id="GO:0000070">
    <property type="term" value="P:mitotic sister chromatid segregation"/>
    <property type="evidence" value="ECO:0007669"/>
    <property type="project" value="UniProtKB-ARBA"/>
</dbReference>
<evidence type="ECO:0000256" key="1">
    <source>
        <dbReference type="ARBA" id="ARBA00006914"/>
    </source>
</evidence>
<dbReference type="InterPro" id="IPR003593">
    <property type="entry name" value="AAA+_ATPase"/>
</dbReference>
<name>A0A1B0CK70_LUTLO</name>
<sequence>MMLNDENFTLTDSNLENSATIMKMFLKPEDLQDIIQDLRHNNDSNEEITQNDLEDLFRENVPPIVAPQSSQSSSQASEGNGLEAKNSDGSIEIDFGQLDEIFSQSQTNDIPYESMKSYNRSFGNTQPESQPEKVRYEPSWRNEKVSFVRKDPFLPIERNSRIDPWRESISGTSSNHEFTQTNDTQKPKNDFKTARKELQIQNLIKYGKDTRSNITGVKRIGLSKSAVPKYDPTESTLRKKETKVNTSQSSQSDDEMPEQLKNIDPEIVEMVKREIMMKIPELDWKDIIGLNFAKTIIQEAIVLPMLRPDIFTGLRRPPRGILLFGPPGTGKTLIGKCIASQANATFFNISASALTSKWIGQGEKMVRGLFAVASAQQPSVIFIDEIDSLLCQRSESEHESSRRLKTEFLIHLDGAATNESELILLVGATNRPQELDEAVRRRFVKRLYIPLPIQEARLEMIKSLLSTVKHNLTREEMVSVSQLTEGFSGADMKSLGQEASMGPVRSIPFDKFKNFSNSDLPPVSYEDFKTALKCVRASVSSDDIESYLKWDKVYGSSGAGG</sequence>
<dbReference type="GO" id="GO:0016887">
    <property type="term" value="F:ATP hydrolysis activity"/>
    <property type="evidence" value="ECO:0007669"/>
    <property type="project" value="InterPro"/>
</dbReference>
<feature type="compositionally biased region" description="Polar residues" evidence="5">
    <location>
        <begin position="169"/>
        <end position="184"/>
    </location>
</feature>
<dbReference type="InterPro" id="IPR027417">
    <property type="entry name" value="P-loop_NTPase"/>
</dbReference>
<feature type="region of interest" description="Disordered" evidence="5">
    <location>
        <begin position="64"/>
        <end position="88"/>
    </location>
</feature>
<dbReference type="GO" id="GO:0005694">
    <property type="term" value="C:chromosome"/>
    <property type="evidence" value="ECO:0007669"/>
    <property type="project" value="UniProtKB-ARBA"/>
</dbReference>
<keyword evidence="2 4" id="KW-0547">Nucleotide-binding</keyword>
<dbReference type="Pfam" id="PF09336">
    <property type="entry name" value="Vps4_C"/>
    <property type="match status" value="1"/>
</dbReference>
<dbReference type="FunFam" id="3.40.50.300:FF:000093">
    <property type="entry name" value="Fidgetin-like 1"/>
    <property type="match status" value="1"/>
</dbReference>
<keyword evidence="3 4" id="KW-0067">ATP-binding</keyword>
<evidence type="ECO:0000313" key="7">
    <source>
        <dbReference type="EnsemblMetazoa" id="LLOJ005007-PA"/>
    </source>
</evidence>
<feature type="region of interest" description="Disordered" evidence="5">
    <location>
        <begin position="227"/>
        <end position="259"/>
    </location>
</feature>
<dbReference type="EnsemblMetazoa" id="LLOJ005007-RA">
    <property type="protein sequence ID" value="LLOJ005007-PA"/>
    <property type="gene ID" value="LLOJ005007"/>
</dbReference>
<dbReference type="InterPro" id="IPR003960">
    <property type="entry name" value="ATPase_AAA_CS"/>
</dbReference>
<evidence type="ECO:0000256" key="5">
    <source>
        <dbReference type="SAM" id="MobiDB-lite"/>
    </source>
</evidence>
<dbReference type="PANTHER" id="PTHR23074:SF17">
    <property type="entry name" value="FIDGETIN-LIKE PROTEIN 1"/>
    <property type="match status" value="1"/>
</dbReference>
<dbReference type="VEuPathDB" id="VectorBase:LLOJ005007"/>
<dbReference type="VEuPathDB" id="VectorBase:LLONM1_009764"/>
<feature type="region of interest" description="Disordered" evidence="5">
    <location>
        <begin position="166"/>
        <end position="189"/>
    </location>
</feature>
<evidence type="ECO:0000256" key="4">
    <source>
        <dbReference type="RuleBase" id="RU003651"/>
    </source>
</evidence>
<dbReference type="InterPro" id="IPR015415">
    <property type="entry name" value="Spast_Vps4_C"/>
</dbReference>
<dbReference type="InterPro" id="IPR050304">
    <property type="entry name" value="MT-severing_AAA_ATPase"/>
</dbReference>
<keyword evidence="8" id="KW-1185">Reference proteome</keyword>
<proteinExistence type="inferred from homology"/>
<dbReference type="GO" id="GO:0031114">
    <property type="term" value="P:regulation of microtubule depolymerization"/>
    <property type="evidence" value="ECO:0007669"/>
    <property type="project" value="UniProtKB-ARBA"/>
</dbReference>
<dbReference type="Gene3D" id="1.10.8.60">
    <property type="match status" value="1"/>
</dbReference>
<dbReference type="InterPro" id="IPR003959">
    <property type="entry name" value="ATPase_AAA_core"/>
</dbReference>
<dbReference type="PROSITE" id="PS00674">
    <property type="entry name" value="AAA"/>
    <property type="match status" value="1"/>
</dbReference>
<evidence type="ECO:0000259" key="6">
    <source>
        <dbReference type="SMART" id="SM00382"/>
    </source>
</evidence>
<evidence type="ECO:0000256" key="3">
    <source>
        <dbReference type="ARBA" id="ARBA00022840"/>
    </source>
</evidence>
<organism evidence="7 8">
    <name type="scientific">Lutzomyia longipalpis</name>
    <name type="common">Sand fly</name>
    <dbReference type="NCBI Taxonomy" id="7200"/>
    <lineage>
        <taxon>Eukaryota</taxon>
        <taxon>Metazoa</taxon>
        <taxon>Ecdysozoa</taxon>
        <taxon>Arthropoda</taxon>
        <taxon>Hexapoda</taxon>
        <taxon>Insecta</taxon>
        <taxon>Pterygota</taxon>
        <taxon>Neoptera</taxon>
        <taxon>Endopterygota</taxon>
        <taxon>Diptera</taxon>
        <taxon>Nematocera</taxon>
        <taxon>Psychodoidea</taxon>
        <taxon>Psychodidae</taxon>
        <taxon>Lutzomyia</taxon>
        <taxon>Lutzomyia</taxon>
    </lineage>
</organism>
<dbReference type="Proteomes" id="UP000092461">
    <property type="component" value="Unassembled WGS sequence"/>
</dbReference>
<accession>A0A1B0CK70</accession>
<dbReference type="GO" id="GO:0005524">
    <property type="term" value="F:ATP binding"/>
    <property type="evidence" value="ECO:0007669"/>
    <property type="project" value="UniProtKB-KW"/>
</dbReference>
<dbReference type="Gene3D" id="3.40.50.300">
    <property type="entry name" value="P-loop containing nucleotide triphosphate hydrolases"/>
    <property type="match status" value="1"/>
</dbReference>
<dbReference type="GO" id="GO:0008568">
    <property type="term" value="F:microtubule severing ATPase activity"/>
    <property type="evidence" value="ECO:0007669"/>
    <property type="project" value="UniProtKB-ARBA"/>
</dbReference>
<dbReference type="GO" id="GO:0005813">
    <property type="term" value="C:centrosome"/>
    <property type="evidence" value="ECO:0007669"/>
    <property type="project" value="UniProtKB-ARBA"/>
</dbReference>
<feature type="compositionally biased region" description="Low complexity" evidence="5">
    <location>
        <begin position="68"/>
        <end position="77"/>
    </location>
</feature>
<dbReference type="SMART" id="SM00382">
    <property type="entry name" value="AAA"/>
    <property type="match status" value="1"/>
</dbReference>
<evidence type="ECO:0000256" key="2">
    <source>
        <dbReference type="ARBA" id="ARBA00022741"/>
    </source>
</evidence>